<dbReference type="Proteomes" id="UP000095329">
    <property type="component" value="Unassembled WGS sequence"/>
</dbReference>
<keyword evidence="7" id="KW-1185">Reference proteome</keyword>
<evidence type="ECO:0000256" key="1">
    <source>
        <dbReference type="ARBA" id="ARBA00022598"/>
    </source>
</evidence>
<dbReference type="GO" id="GO:0046872">
    <property type="term" value="F:metal ion binding"/>
    <property type="evidence" value="ECO:0007669"/>
    <property type="project" value="InterPro"/>
</dbReference>
<protein>
    <recommendedName>
        <fullName evidence="5">ATP-grasp domain-containing protein</fullName>
    </recommendedName>
</protein>
<keyword evidence="3 4" id="KW-0067">ATP-binding</keyword>
<dbReference type="GO" id="GO:0005524">
    <property type="term" value="F:ATP binding"/>
    <property type="evidence" value="ECO:0007669"/>
    <property type="project" value="UniProtKB-UniRule"/>
</dbReference>
<proteinExistence type="predicted"/>
<feature type="domain" description="ATP-grasp" evidence="5">
    <location>
        <begin position="136"/>
        <end position="333"/>
    </location>
</feature>
<evidence type="ECO:0000259" key="5">
    <source>
        <dbReference type="PROSITE" id="PS50975"/>
    </source>
</evidence>
<dbReference type="PROSITE" id="PS50975">
    <property type="entry name" value="ATP_GRASP"/>
    <property type="match status" value="1"/>
</dbReference>
<dbReference type="Pfam" id="PF13535">
    <property type="entry name" value="ATP-grasp_4"/>
    <property type="match status" value="1"/>
</dbReference>
<evidence type="ECO:0000256" key="3">
    <source>
        <dbReference type="ARBA" id="ARBA00022840"/>
    </source>
</evidence>
<evidence type="ECO:0000256" key="4">
    <source>
        <dbReference type="PROSITE-ProRule" id="PRU00409"/>
    </source>
</evidence>
<dbReference type="STRING" id="1306406.J116_004695"/>
<comment type="caution">
    <text evidence="6">The sequence shown here is derived from an EMBL/GenBank/DDBJ whole genome shotgun (WGS) entry which is preliminary data.</text>
</comment>
<dbReference type="PANTHER" id="PTHR43585:SF2">
    <property type="entry name" value="ATP-GRASP ENZYME FSQD"/>
    <property type="match status" value="1"/>
</dbReference>
<dbReference type="InterPro" id="IPR011761">
    <property type="entry name" value="ATP-grasp"/>
</dbReference>
<dbReference type="PANTHER" id="PTHR43585">
    <property type="entry name" value="FUMIPYRROLE BIOSYNTHESIS PROTEIN C"/>
    <property type="match status" value="1"/>
</dbReference>
<evidence type="ECO:0000313" key="7">
    <source>
        <dbReference type="Proteomes" id="UP000095329"/>
    </source>
</evidence>
<dbReference type="GO" id="GO:0016874">
    <property type="term" value="F:ligase activity"/>
    <property type="evidence" value="ECO:0007669"/>
    <property type="project" value="UniProtKB-KW"/>
</dbReference>
<sequence>MAAAPSGVQRPAAFILTGAFRVVCRNHEYLNALARRGLKVLVLCPDSCREQAEAVLRAAPGPVAAIAEVAYASGALDREFSYDPDVLAIVQDWREHYRIVGAYAMEETLVEPTGLVCDLLGVPHPGLRASRVCRSKYLQRIYLARFSPQSTIVTPAMRRSVDLEAIKYPVVVKPATRHASSGVLACDGPSEVAALLDGYPAHETVLIEQRVIGQEFSVESLVQAGEIRFASVTRKETTESTDRTFVELAHSVPSPRVRTAGKDTTELLLAADREVLRALDFRDGISHSEWRVTGAGEPYLMEIASRTPGDGLTQLYWLACGQAIEEQVIRIALGEDTAYPAPSRYARQVYLNHPVGVLRGVSVDWPGVGVTWVGDTDLWQQPMPGQAGDSPTLRSVLALKSRGSELRPLSSSHDRAVTFFIDADSEEELDQLEHRIRAAVSLSVEPQDT</sequence>
<dbReference type="AlphaFoldDB" id="A0A1D3DNI5"/>
<reference evidence="6 7" key="1">
    <citation type="journal article" date="2013" name="Genome Announc.">
        <title>Genome Sequence of Streptomyces violaceusniger Strain SPC6, a Halotolerant Streptomycete That Exhibits Rapid Growth and Development.</title>
        <authorList>
            <person name="Chen X."/>
            <person name="Zhang B."/>
            <person name="Zhang W."/>
            <person name="Wu X."/>
            <person name="Zhang M."/>
            <person name="Chen T."/>
            <person name="Liu G."/>
            <person name="Dyson P."/>
        </authorList>
    </citation>
    <scope>NUCLEOTIDE SEQUENCE [LARGE SCALE GENOMIC DNA]</scope>
    <source>
        <strain evidence="6 7">SPC6</strain>
    </source>
</reference>
<dbReference type="InterPro" id="IPR052032">
    <property type="entry name" value="ATP-dep_AA_Ligase"/>
</dbReference>
<dbReference type="EMBL" id="ASHX02000001">
    <property type="protein sequence ID" value="OEJ93871.1"/>
    <property type="molecule type" value="Genomic_DNA"/>
</dbReference>
<gene>
    <name evidence="6" type="ORF">J116_004695</name>
</gene>
<evidence type="ECO:0000313" key="6">
    <source>
        <dbReference type="EMBL" id="OEJ93871.1"/>
    </source>
</evidence>
<keyword evidence="2 4" id="KW-0547">Nucleotide-binding</keyword>
<dbReference type="RefSeq" id="WP_023590506.1">
    <property type="nucleotide sequence ID" value="NZ_ASHX02000001.1"/>
</dbReference>
<organism evidence="6 7">
    <name type="scientific">Streptomyces thermolilacinus SPC6</name>
    <dbReference type="NCBI Taxonomy" id="1306406"/>
    <lineage>
        <taxon>Bacteria</taxon>
        <taxon>Bacillati</taxon>
        <taxon>Actinomycetota</taxon>
        <taxon>Actinomycetes</taxon>
        <taxon>Kitasatosporales</taxon>
        <taxon>Streptomycetaceae</taxon>
        <taxon>Streptomyces</taxon>
    </lineage>
</organism>
<name>A0A1D3DNI5_9ACTN</name>
<evidence type="ECO:0000256" key="2">
    <source>
        <dbReference type="ARBA" id="ARBA00022741"/>
    </source>
</evidence>
<dbReference type="OrthoDB" id="24041at2"/>
<keyword evidence="1" id="KW-0436">Ligase</keyword>
<dbReference type="Gene3D" id="3.30.470.20">
    <property type="entry name" value="ATP-grasp fold, B domain"/>
    <property type="match status" value="1"/>
</dbReference>
<dbReference type="SUPFAM" id="SSF56059">
    <property type="entry name" value="Glutathione synthetase ATP-binding domain-like"/>
    <property type="match status" value="1"/>
</dbReference>
<dbReference type="eggNOG" id="COG1181">
    <property type="taxonomic scope" value="Bacteria"/>
</dbReference>
<accession>A0A1D3DNI5</accession>